<accession>A0A183PCY4</accession>
<gene>
    <name evidence="3" type="ORF">SMTD_LOCUS12220</name>
</gene>
<feature type="compositionally biased region" description="Low complexity" evidence="2">
    <location>
        <begin position="344"/>
        <end position="361"/>
    </location>
</feature>
<feature type="region of interest" description="Disordered" evidence="2">
    <location>
        <begin position="336"/>
        <end position="382"/>
    </location>
</feature>
<dbReference type="EMBL" id="UZAL01032223">
    <property type="protein sequence ID" value="VDP60376.1"/>
    <property type="molecule type" value="Genomic_DNA"/>
</dbReference>
<keyword evidence="1" id="KW-0175">Coiled coil</keyword>
<evidence type="ECO:0000313" key="4">
    <source>
        <dbReference type="Proteomes" id="UP000269396"/>
    </source>
</evidence>
<reference evidence="3 4" key="1">
    <citation type="submission" date="2018-11" db="EMBL/GenBank/DDBJ databases">
        <authorList>
            <consortium name="Pathogen Informatics"/>
        </authorList>
    </citation>
    <scope>NUCLEOTIDE SEQUENCE [LARGE SCALE GENOMIC DNA]</scope>
    <source>
        <strain>Denwood</strain>
        <strain evidence="4">Zambia</strain>
    </source>
</reference>
<proteinExistence type="predicted"/>
<dbReference type="Proteomes" id="UP000269396">
    <property type="component" value="Unassembled WGS sequence"/>
</dbReference>
<dbReference type="Gene3D" id="1.10.287.1490">
    <property type="match status" value="1"/>
</dbReference>
<dbReference type="AlphaFoldDB" id="A0A183PCY4"/>
<organism evidence="3 4">
    <name type="scientific">Schistosoma mattheei</name>
    <dbReference type="NCBI Taxonomy" id="31246"/>
    <lineage>
        <taxon>Eukaryota</taxon>
        <taxon>Metazoa</taxon>
        <taxon>Spiralia</taxon>
        <taxon>Lophotrochozoa</taxon>
        <taxon>Platyhelminthes</taxon>
        <taxon>Trematoda</taxon>
        <taxon>Digenea</taxon>
        <taxon>Strigeidida</taxon>
        <taxon>Schistosomatoidea</taxon>
        <taxon>Schistosomatidae</taxon>
        <taxon>Schistosoma</taxon>
    </lineage>
</organism>
<name>A0A183PCY4_9TREM</name>
<feature type="compositionally biased region" description="Basic and acidic residues" evidence="2">
    <location>
        <begin position="365"/>
        <end position="382"/>
    </location>
</feature>
<evidence type="ECO:0000256" key="2">
    <source>
        <dbReference type="SAM" id="MobiDB-lite"/>
    </source>
</evidence>
<keyword evidence="4" id="KW-1185">Reference proteome</keyword>
<evidence type="ECO:0000256" key="1">
    <source>
        <dbReference type="SAM" id="Coils"/>
    </source>
</evidence>
<evidence type="ECO:0000313" key="3">
    <source>
        <dbReference type="EMBL" id="VDP60376.1"/>
    </source>
</evidence>
<feature type="coiled-coil region" evidence="1">
    <location>
        <begin position="2"/>
        <end position="205"/>
    </location>
</feature>
<protein>
    <submittedName>
        <fullName evidence="3">Uncharacterized protein</fullName>
    </submittedName>
</protein>
<sequence length="382" mass="44734">MLTEKEEKVNLLEKEKQQWRMELDIQNVKLQNATSLLEDTELRLKMLNRERTAQMHRMSQLETERDELIRQAATITGRAAADREMAIAKLREMDELRSERDILRKELTEVKQELAGSTAENAAERRQLQARLRETEAHNEARISDIKSELERVREELEQLQVELQTTQASEMELRSVNQHQKWKIHELEDQVIHYTSRISGLERRSIDLDAELVRAKADLSASRETASLRRATKTRMADEWLNILDIPTETEDYDDDDGYQREVILFKRRSRQNINDTSDDLVKQRLRIGQSENDLLKNDSKEYKSSNPILKDSRYRSESVLSNIGRINRKSTIRSDINDTRSKSSNNLKSNGLKSSTNSLQTEFQEKNELYNNDTQKESKE</sequence>